<dbReference type="SUPFAM" id="SSF101596">
    <property type="entry name" value="Dextranase, N-terminal domain"/>
    <property type="match status" value="1"/>
</dbReference>
<protein>
    <submittedName>
        <fullName evidence="4">Glycosyl hydrolase family 49</fullName>
    </submittedName>
</protein>
<keyword evidence="5" id="KW-1185">Reference proteome</keyword>
<dbReference type="InterPro" id="IPR011050">
    <property type="entry name" value="Pectin_lyase_fold/virulence"/>
</dbReference>
<sequence>MVSKRYFRARAFRMVLCSLAAVAIALGQSSNALARAESVTVYPGPPGISASPQYAVQIIQNGHPHDSFVYQTQNPGFTNGQLNGQPTSSTEEQSTAWTSFSSGDPVTVSITNRKPFTAARVLPSHERIPVTVEGSTVRFTVSHPGQYAVDFCTSGSTCTESNVDLSNPLLIFANPPEANVPQSSKAGVHYFGPGVHDLGTTPYVIRSDEVVYLAGGAYVKGFFQVADGASNWAIRGRGIVSGENVQKSECDPNCVPMISAPNETLGHIEGVTLIQSPLYNIALGGYNKTFSDGKDNTATRNVIDNVKIIGWHGNTDGVAAAYGSDDHGSVLRNSFFKVGDSAIHLNSSNLLVTGCTIWQLRTSAPFEISDTMGGNLNIDVHDVVVRNSDVIRTETAAESMEGAVFSAHQGGKGTLRHYLFDDLRVENASFRLFSLAVRPSPWSKKNGDLAGIDDLLFRNIQVADAQKLPNLLQSYDPHHQLSHLRFESVVVAGTALPEYPTVTFSANRTMSLNGNVTYDPLWRNTQNPTDFLTQIVDPTAAPSLQYKSVTLHQPQLTAEFKEEAIGDFYGDGYASVLFSRDGALGIWKDPAHPLELPLGGGYYPIGYTLKAGDRVVGVGDFNDDGRSDILIWNFTTQTGTVLLMDGQRILGVQAVRPGTPSDWNTAWVGDFDQNGYSDILLRNSEGDVEILSFGSGDTTPRSADFKSSVLFANSTSYYDEHWPHVSSTFDSSWVIAGVGDSRGLGYANIVWYKPTTGDLGMTVFSPDFQNEHSGRIELGQIFLRRQLPATGQAIVAGDFDADGAVDVLLERSATDLSSIVYTSLWLTNEFTQGRGGISVGTDWMLLR</sequence>
<evidence type="ECO:0000313" key="5">
    <source>
        <dbReference type="Proteomes" id="UP000199548"/>
    </source>
</evidence>
<organism evidence="4 5">
    <name type="scientific">Paraburkholderia megapolitana</name>
    <dbReference type="NCBI Taxonomy" id="420953"/>
    <lineage>
        <taxon>Bacteria</taxon>
        <taxon>Pseudomonadati</taxon>
        <taxon>Pseudomonadota</taxon>
        <taxon>Betaproteobacteria</taxon>
        <taxon>Burkholderiales</taxon>
        <taxon>Burkholderiaceae</taxon>
        <taxon>Paraburkholderia</taxon>
    </lineage>
</organism>
<dbReference type="SUPFAM" id="SSF51126">
    <property type="entry name" value="Pectin lyase-like"/>
    <property type="match status" value="1"/>
</dbReference>
<dbReference type="InterPro" id="IPR012334">
    <property type="entry name" value="Pectin_lyas_fold"/>
</dbReference>
<dbReference type="GO" id="GO:0016787">
    <property type="term" value="F:hydrolase activity"/>
    <property type="evidence" value="ECO:0007669"/>
    <property type="project" value="UniProtKB-KW"/>
</dbReference>
<evidence type="ECO:0000313" key="4">
    <source>
        <dbReference type="EMBL" id="SFJ10963.1"/>
    </source>
</evidence>
<dbReference type="Proteomes" id="UP000199548">
    <property type="component" value="Unassembled WGS sequence"/>
</dbReference>
<dbReference type="PANTHER" id="PTHR46580:SF2">
    <property type="entry name" value="MAM DOMAIN-CONTAINING PROTEIN"/>
    <property type="match status" value="1"/>
</dbReference>
<dbReference type="AlphaFoldDB" id="A0A1I3NNR5"/>
<keyword evidence="1 3" id="KW-0732">Signal</keyword>
<dbReference type="InterPro" id="IPR028994">
    <property type="entry name" value="Integrin_alpha_N"/>
</dbReference>
<feature type="chain" id="PRO_5011722040" evidence="3">
    <location>
        <begin position="35"/>
        <end position="847"/>
    </location>
</feature>
<dbReference type="PANTHER" id="PTHR46580">
    <property type="entry name" value="SENSOR KINASE-RELATED"/>
    <property type="match status" value="1"/>
</dbReference>
<dbReference type="InterPro" id="IPR013517">
    <property type="entry name" value="FG-GAP"/>
</dbReference>
<gene>
    <name evidence="4" type="ORF">SAMN05192543_105456</name>
</gene>
<feature type="region of interest" description="Disordered" evidence="2">
    <location>
        <begin position="75"/>
        <end position="100"/>
    </location>
</feature>
<dbReference type="InterPro" id="IPR035953">
    <property type="entry name" value="Dextranase_N-ter"/>
</dbReference>
<dbReference type="Pfam" id="PF13517">
    <property type="entry name" value="FG-GAP_3"/>
    <property type="match status" value="1"/>
</dbReference>
<name>A0A1I3NNR5_9BURK</name>
<proteinExistence type="predicted"/>
<accession>A0A1I3NNR5</accession>
<dbReference type="SUPFAM" id="SSF69318">
    <property type="entry name" value="Integrin alpha N-terminal domain"/>
    <property type="match status" value="1"/>
</dbReference>
<dbReference type="OrthoDB" id="5481797at2"/>
<evidence type="ECO:0000256" key="2">
    <source>
        <dbReference type="SAM" id="MobiDB-lite"/>
    </source>
</evidence>
<evidence type="ECO:0000256" key="3">
    <source>
        <dbReference type="SAM" id="SignalP"/>
    </source>
</evidence>
<dbReference type="EMBL" id="FOQU01000005">
    <property type="protein sequence ID" value="SFJ10963.1"/>
    <property type="molecule type" value="Genomic_DNA"/>
</dbReference>
<dbReference type="STRING" id="420953.SAMN05192543_105456"/>
<dbReference type="Gene3D" id="2.160.20.10">
    <property type="entry name" value="Single-stranded right-handed beta-helix, Pectin lyase-like"/>
    <property type="match status" value="1"/>
</dbReference>
<keyword evidence="4" id="KW-0378">Hydrolase</keyword>
<feature type="signal peptide" evidence="3">
    <location>
        <begin position="1"/>
        <end position="34"/>
    </location>
</feature>
<reference evidence="4 5" key="1">
    <citation type="submission" date="2016-10" db="EMBL/GenBank/DDBJ databases">
        <authorList>
            <person name="de Groot N.N."/>
        </authorList>
    </citation>
    <scope>NUCLEOTIDE SEQUENCE [LARGE SCALE GENOMIC DNA]</scope>
    <source>
        <strain evidence="4 5">LMG 23650</strain>
    </source>
</reference>
<evidence type="ECO:0000256" key="1">
    <source>
        <dbReference type="ARBA" id="ARBA00022729"/>
    </source>
</evidence>